<feature type="signal peptide" evidence="5">
    <location>
        <begin position="1"/>
        <end position="22"/>
    </location>
</feature>
<proteinExistence type="predicted"/>
<keyword evidence="4" id="KW-1015">Disulfide bond</keyword>
<dbReference type="Proteomes" id="UP000037136">
    <property type="component" value="Unassembled WGS sequence"/>
</dbReference>
<evidence type="ECO:0000256" key="2">
    <source>
        <dbReference type="ARBA" id="ARBA00022729"/>
    </source>
</evidence>
<accession>A0A2A9PT65</accession>
<dbReference type="InterPro" id="IPR001144">
    <property type="entry name" value="Enterotoxin_A"/>
</dbReference>
<name>A0A2A9PT65_OPHUN</name>
<keyword evidence="2 5" id="KW-0732">Signal</keyword>
<evidence type="ECO:0000256" key="4">
    <source>
        <dbReference type="ARBA" id="ARBA00023157"/>
    </source>
</evidence>
<organism evidence="6 7">
    <name type="scientific">Ophiocordyceps unilateralis</name>
    <name type="common">Zombie-ant fungus</name>
    <name type="synonym">Torrubia unilateralis</name>
    <dbReference type="NCBI Taxonomy" id="268505"/>
    <lineage>
        <taxon>Eukaryota</taxon>
        <taxon>Fungi</taxon>
        <taxon>Dikarya</taxon>
        <taxon>Ascomycota</taxon>
        <taxon>Pezizomycotina</taxon>
        <taxon>Sordariomycetes</taxon>
        <taxon>Hypocreomycetidae</taxon>
        <taxon>Hypocreales</taxon>
        <taxon>Ophiocordycipitaceae</taxon>
        <taxon>Ophiocordyceps</taxon>
    </lineage>
</organism>
<protein>
    <submittedName>
        <fullName evidence="6">Enterotoxin</fullName>
    </submittedName>
</protein>
<reference evidence="6 7" key="1">
    <citation type="journal article" date="2015" name="BMC Genomics">
        <title>Gene expression during zombie ant biting behavior reflects the complexity underlying fungal parasitic behavioral manipulation.</title>
        <authorList>
            <person name="de Bekker C."/>
            <person name="Ohm R.A."/>
            <person name="Loreto R.G."/>
            <person name="Sebastian A."/>
            <person name="Albert I."/>
            <person name="Merrow M."/>
            <person name="Brachmann A."/>
            <person name="Hughes D.P."/>
        </authorList>
    </citation>
    <scope>NUCLEOTIDE SEQUENCE [LARGE SCALE GENOMIC DNA]</scope>
    <source>
        <strain evidence="6 7">SC16a</strain>
    </source>
</reference>
<dbReference type="Gene3D" id="3.90.210.10">
    <property type="entry name" value="Heat-Labile Enterotoxin, subunit A"/>
    <property type="match status" value="1"/>
</dbReference>
<keyword evidence="3" id="KW-0843">Virulence</keyword>
<dbReference type="GO" id="GO:0090729">
    <property type="term" value="F:toxin activity"/>
    <property type="evidence" value="ECO:0007669"/>
    <property type="project" value="UniProtKB-KW"/>
</dbReference>
<reference evidence="6 7" key="2">
    <citation type="journal article" date="2017" name="Sci. Rep.">
        <title>Ant-infecting Ophiocordyceps genomes reveal a high diversity of potential behavioral manipulation genes and a possible major role for enterotoxins.</title>
        <authorList>
            <person name="de Bekker C."/>
            <person name="Ohm R.A."/>
            <person name="Evans H.C."/>
            <person name="Brachmann A."/>
            <person name="Hughes D.P."/>
        </authorList>
    </citation>
    <scope>NUCLEOTIDE SEQUENCE [LARGE SCALE GENOMIC DNA]</scope>
    <source>
        <strain evidence="6 7">SC16a</strain>
    </source>
</reference>
<dbReference type="AlphaFoldDB" id="A0A2A9PT65"/>
<dbReference type="OrthoDB" id="3794605at2759"/>
<comment type="caution">
    <text evidence="6">The sequence shown here is derived from an EMBL/GenBank/DDBJ whole genome shotgun (WGS) entry which is preliminary data.</text>
</comment>
<evidence type="ECO:0000256" key="3">
    <source>
        <dbReference type="ARBA" id="ARBA00023026"/>
    </source>
</evidence>
<feature type="chain" id="PRO_5012744345" evidence="5">
    <location>
        <begin position="23"/>
        <end position="292"/>
    </location>
</feature>
<keyword evidence="7" id="KW-1185">Reference proteome</keyword>
<evidence type="ECO:0000256" key="1">
    <source>
        <dbReference type="ARBA" id="ARBA00022656"/>
    </source>
</evidence>
<evidence type="ECO:0000313" key="7">
    <source>
        <dbReference type="Proteomes" id="UP000037136"/>
    </source>
</evidence>
<evidence type="ECO:0000256" key="5">
    <source>
        <dbReference type="SAM" id="SignalP"/>
    </source>
</evidence>
<dbReference type="SUPFAM" id="SSF56399">
    <property type="entry name" value="ADP-ribosylation"/>
    <property type="match status" value="1"/>
</dbReference>
<sequence>MLSHRLSPLVALVFLFFGTCDPASPPGQSSDYVFRSDKRSPSEIEAAGGFYPHSETNYTNPRAYSLESHVNGRDYAAYVSTSRSFDAAVAFEDDADRFIYRIRITPNMIDLDGVPFTHPYGQQMEISALGGIPWSATQAWMEVQASNGELGSGSEFGSGSGSGSGFQNSFSLEQFEQGCTENPIYVSQGHLGVTAQTVMTDSDAAILAAQHPGPATMAAAIRFMNNHGSTVGWETDQQFPLRPLPLPIPTGTGETFPYNVWRAEEGSGGTPIPHQEVGAAIDSDGRQNLVEW</sequence>
<gene>
    <name evidence="6" type="ORF">XA68_17275</name>
</gene>
<keyword evidence="1" id="KW-0800">Toxin</keyword>
<dbReference type="Pfam" id="PF01375">
    <property type="entry name" value="Enterotoxin_a"/>
    <property type="match status" value="1"/>
</dbReference>
<dbReference type="EMBL" id="LAZP02000007">
    <property type="protein sequence ID" value="PFH63166.1"/>
    <property type="molecule type" value="Genomic_DNA"/>
</dbReference>
<evidence type="ECO:0000313" key="6">
    <source>
        <dbReference type="EMBL" id="PFH63166.1"/>
    </source>
</evidence>